<dbReference type="HOGENOM" id="CLU_1354350_0_0_1"/>
<keyword evidence="2" id="KW-1185">Reference proteome</keyword>
<evidence type="ECO:0000313" key="2">
    <source>
        <dbReference type="Proteomes" id="UP000006564"/>
    </source>
</evidence>
<evidence type="ECO:0000313" key="1">
    <source>
        <dbReference type="EMBL" id="BAE63865.1"/>
    </source>
</evidence>
<dbReference type="AlphaFoldDB" id="Q2U3K0"/>
<accession>Q2U3K0</accession>
<dbReference type="Gene3D" id="3.40.50.1580">
    <property type="entry name" value="Nucleoside phosphorylase domain"/>
    <property type="match status" value="1"/>
</dbReference>
<dbReference type="KEGG" id="aor:AO090038000002"/>
<name>Q2U3K0_ASPOR</name>
<sequence>MNRPQQRDPGSTDSYTVAWICALEEEYFCACRMLDEEFTGPEISEDYDDNTYVYGRIEKHYVPVGMAPIQLPVLPEIWFERSPIYGDVVVVGSRGRVSSTRRLRNFWELFRRCADYSVILGSQTDSQNISSVLMIWKIINDQPLTSFMPSNLRQWIEKLATKWSAQSAAATVYSMFTTEISRQEILCSRMLSCETNLQTTQS</sequence>
<dbReference type="RefSeq" id="XP_023092956.1">
    <property type="nucleotide sequence ID" value="XM_023238485.1"/>
</dbReference>
<protein>
    <submittedName>
        <fullName evidence="1">DNA, SC038</fullName>
    </submittedName>
</protein>
<dbReference type="GO" id="GO:0003824">
    <property type="term" value="F:catalytic activity"/>
    <property type="evidence" value="ECO:0007669"/>
    <property type="project" value="InterPro"/>
</dbReference>
<dbReference type="GO" id="GO:0009116">
    <property type="term" value="P:nucleoside metabolic process"/>
    <property type="evidence" value="ECO:0007669"/>
    <property type="project" value="InterPro"/>
</dbReference>
<organism evidence="1 2">
    <name type="scientific">Aspergillus oryzae (strain ATCC 42149 / RIB 40)</name>
    <name type="common">Yellow koji mold</name>
    <dbReference type="NCBI Taxonomy" id="510516"/>
    <lineage>
        <taxon>Eukaryota</taxon>
        <taxon>Fungi</taxon>
        <taxon>Dikarya</taxon>
        <taxon>Ascomycota</taxon>
        <taxon>Pezizomycotina</taxon>
        <taxon>Eurotiomycetes</taxon>
        <taxon>Eurotiomycetidae</taxon>
        <taxon>Eurotiales</taxon>
        <taxon>Aspergillaceae</taxon>
        <taxon>Aspergillus</taxon>
        <taxon>Aspergillus subgen. Circumdati</taxon>
    </lineage>
</organism>
<dbReference type="VEuPathDB" id="FungiDB:AO090038000002"/>
<gene>
    <name evidence="1" type="ORF">AO090038000002</name>
</gene>
<dbReference type="Proteomes" id="UP000006564">
    <property type="component" value="Chromosome 6"/>
</dbReference>
<dbReference type="GeneID" id="5997093"/>
<reference evidence="1 2" key="1">
    <citation type="journal article" date="2005" name="Nature">
        <title>Genome sequencing and analysis of Aspergillus oryzae.</title>
        <authorList>
            <person name="Machida M."/>
            <person name="Asai K."/>
            <person name="Sano M."/>
            <person name="Tanaka T."/>
            <person name="Kumagai T."/>
            <person name="Terai G."/>
            <person name="Kusumoto K."/>
            <person name="Arima T."/>
            <person name="Akita O."/>
            <person name="Kashiwagi Y."/>
            <person name="Abe K."/>
            <person name="Gomi K."/>
            <person name="Horiuchi H."/>
            <person name="Kitamoto K."/>
            <person name="Kobayashi T."/>
            <person name="Takeuchi M."/>
            <person name="Denning D.W."/>
            <person name="Galagan J.E."/>
            <person name="Nierman W.C."/>
            <person name="Yu J."/>
            <person name="Archer D.B."/>
            <person name="Bennett J.W."/>
            <person name="Bhatnagar D."/>
            <person name="Cleveland T.E."/>
            <person name="Fedorova N.D."/>
            <person name="Gotoh O."/>
            <person name="Horikawa H."/>
            <person name="Hosoyama A."/>
            <person name="Ichinomiya M."/>
            <person name="Igarashi R."/>
            <person name="Iwashita K."/>
            <person name="Juvvadi P.R."/>
            <person name="Kato M."/>
            <person name="Kato Y."/>
            <person name="Kin T."/>
            <person name="Kokubun A."/>
            <person name="Maeda H."/>
            <person name="Maeyama N."/>
            <person name="Maruyama J."/>
            <person name="Nagasaki H."/>
            <person name="Nakajima T."/>
            <person name="Oda K."/>
            <person name="Okada K."/>
            <person name="Paulsen I."/>
            <person name="Sakamoto K."/>
            <person name="Sawano T."/>
            <person name="Takahashi M."/>
            <person name="Takase K."/>
            <person name="Terabayashi Y."/>
            <person name="Wortman J."/>
            <person name="Yamada O."/>
            <person name="Yamagata Y."/>
            <person name="Anazawa H."/>
            <person name="Hata Y."/>
            <person name="Koide Y."/>
            <person name="Komori T."/>
            <person name="Koyama Y."/>
            <person name="Minetoki T."/>
            <person name="Suharnan S."/>
            <person name="Tanaka A."/>
            <person name="Isono K."/>
            <person name="Kuhara S."/>
            <person name="Ogasawara N."/>
            <person name="Kikuchi H."/>
        </authorList>
    </citation>
    <scope>NUCLEOTIDE SEQUENCE [LARGE SCALE GENOMIC DNA]</scope>
    <source>
        <strain evidence="2">ATCC 42149 / RIB 40</strain>
    </source>
</reference>
<proteinExistence type="predicted"/>
<dbReference type="InterPro" id="IPR035994">
    <property type="entry name" value="Nucleoside_phosphorylase_sf"/>
</dbReference>
<dbReference type="EMBL" id="BA000054">
    <property type="protein sequence ID" value="BAE63865.1"/>
    <property type="molecule type" value="Genomic_DNA"/>
</dbReference>
<dbReference type="EMBL" id="AP007169">
    <property type="protein sequence ID" value="BAE63865.1"/>
    <property type="molecule type" value="Genomic_DNA"/>
</dbReference>